<evidence type="ECO:0000313" key="3">
    <source>
        <dbReference type="Ensembl" id="ENSOTSP00005053428.1"/>
    </source>
</evidence>
<protein>
    <submittedName>
        <fullName evidence="3">Uncharacterized protein</fullName>
    </submittedName>
</protein>
<dbReference type="GO" id="GO:0060090">
    <property type="term" value="F:molecular adaptor activity"/>
    <property type="evidence" value="ECO:0007669"/>
    <property type="project" value="TreeGrafter"/>
</dbReference>
<feature type="compositionally biased region" description="Polar residues" evidence="2">
    <location>
        <begin position="113"/>
        <end position="122"/>
    </location>
</feature>
<gene>
    <name evidence="3" type="primary">LOC112231474</name>
</gene>
<dbReference type="GO" id="GO:0007098">
    <property type="term" value="P:centrosome cycle"/>
    <property type="evidence" value="ECO:0007669"/>
    <property type="project" value="TreeGrafter"/>
</dbReference>
<dbReference type="Proteomes" id="UP000694402">
    <property type="component" value="Unassembled WGS sequence"/>
</dbReference>
<feature type="coiled-coil region" evidence="1">
    <location>
        <begin position="681"/>
        <end position="715"/>
    </location>
</feature>
<organism evidence="3 4">
    <name type="scientific">Oncorhynchus tshawytscha</name>
    <name type="common">Chinook salmon</name>
    <name type="synonym">Salmo tshawytscha</name>
    <dbReference type="NCBI Taxonomy" id="74940"/>
    <lineage>
        <taxon>Eukaryota</taxon>
        <taxon>Metazoa</taxon>
        <taxon>Chordata</taxon>
        <taxon>Craniata</taxon>
        <taxon>Vertebrata</taxon>
        <taxon>Euteleostomi</taxon>
        <taxon>Actinopterygii</taxon>
        <taxon>Neopterygii</taxon>
        <taxon>Teleostei</taxon>
        <taxon>Protacanthopterygii</taxon>
        <taxon>Salmoniformes</taxon>
        <taxon>Salmonidae</taxon>
        <taxon>Salmoninae</taxon>
        <taxon>Oncorhynchus</taxon>
    </lineage>
</organism>
<dbReference type="AlphaFoldDB" id="A0A8C8GUJ7"/>
<evidence type="ECO:0000256" key="2">
    <source>
        <dbReference type="SAM" id="MobiDB-lite"/>
    </source>
</evidence>
<sequence>MDLLGGPSGPGGVTGRSSSVPRRVQAGTDLCPVCQVKNPWLQSSRLRSRSLIYLDLVYRKGTLTSPGPRLRSASLQSLNLDPPQQTEPLCPLPQRQHRESKIPLRERSPSVGPATSTTTPQRAQPCIISDLLQLLRSIPRPPVPGAPGSRIPILRRRPSDGQPLPPRRSLTPWDWHRLREAEWRSLQDLTEEFNDDYMPLRVEVVQSPTHPSLLMNIPESCALLFQGFTEHQSEVSRLKTAHRQLSEEMNQFRATNQNLSKTLEDTQNNNKVLSGKLEDTENELTSEKKNTLKQDKTIQGLTLLLKEKEKEIEELYHEIEDRDEVLVKARETAHKAQLHKYQGVEEHQNLLMEKQEELAQLQGEHQTKLLEAQKLQRSLGRQKQELSDLQQAKEQLDQELEELQQQKVDKALNEVQNQLKKLTGELGERESSLKQQYQELLEQTKRRLQGHEVTIQRLTTCLTDKEQQLQEYMNITRDMEQSRSPGGSDTMLSKLQEQLKQKEKALEETLDDKFAALEEKDNEIHQLHLSLREKARDLERLNKLLSYNEDTINRFDTLIKEKDVELQYLVNMLKNLQQAKQDVEDNLNWACKEKDAIISQLQLCLECKTKDMEEMANALLSQSQSQACDLAEQMGQRLKVTEAMLAEAVKARERLVENNKSTVEGLLSTISSNDQLLNESAEHYNRTLSERTQEIQELKRQLFVRQQQLALAEKQSSEATQEGYLETAELRALLTEKDSIINKLLERGQERDQFLAELGQKEPAPPQVMEIRQTIKVLQERLEEREAQLSKKNNEDNMEKVPLTKNTLVILKKELAQKTDALNKALKRENDLKMSLADLESVLSELKERIEVQAVSIDSLTTTLGTKDKIINEWTASGIFTHWGDELYSRDSQLNRWLKTVFCPSQKIAFVDLPSFWDSPKQDQTWPVEE</sequence>
<keyword evidence="4" id="KW-1185">Reference proteome</keyword>
<feature type="compositionally biased region" description="Gly residues" evidence="2">
    <location>
        <begin position="1"/>
        <end position="14"/>
    </location>
</feature>
<reference evidence="3" key="2">
    <citation type="submission" date="2025-09" db="UniProtKB">
        <authorList>
            <consortium name="Ensembl"/>
        </authorList>
    </citation>
    <scope>IDENTIFICATION</scope>
</reference>
<feature type="region of interest" description="Disordered" evidence="2">
    <location>
        <begin position="1"/>
        <end position="21"/>
    </location>
</feature>
<dbReference type="Ensembl" id="ENSOTST00005058190.2">
    <property type="protein sequence ID" value="ENSOTSP00005053428.1"/>
    <property type="gene ID" value="ENSOTSG00005025876.2"/>
</dbReference>
<feature type="region of interest" description="Disordered" evidence="2">
    <location>
        <begin position="138"/>
        <end position="169"/>
    </location>
</feature>
<proteinExistence type="predicted"/>
<feature type="coiled-coil region" evidence="1">
    <location>
        <begin position="228"/>
        <end position="454"/>
    </location>
</feature>
<feature type="coiled-coil region" evidence="1">
    <location>
        <begin position="768"/>
        <end position="849"/>
    </location>
</feature>
<feature type="coiled-coil region" evidence="1">
    <location>
        <begin position="566"/>
        <end position="593"/>
    </location>
</feature>
<feature type="region of interest" description="Disordered" evidence="2">
    <location>
        <begin position="65"/>
        <end position="123"/>
    </location>
</feature>
<dbReference type="InterPro" id="IPR052593">
    <property type="entry name" value="MT-associated_AKAP9-binding"/>
</dbReference>
<dbReference type="PANTHER" id="PTHR46501">
    <property type="entry name" value="MYOMEGALIN"/>
    <property type="match status" value="1"/>
</dbReference>
<evidence type="ECO:0000256" key="1">
    <source>
        <dbReference type="SAM" id="Coils"/>
    </source>
</evidence>
<dbReference type="PANTHER" id="PTHR46501:SF7">
    <property type="entry name" value="MYOMEGALIN ISOFORM X1"/>
    <property type="match status" value="1"/>
</dbReference>
<dbReference type="GO" id="GO:1903358">
    <property type="term" value="P:regulation of Golgi organization"/>
    <property type="evidence" value="ECO:0007669"/>
    <property type="project" value="TreeGrafter"/>
</dbReference>
<dbReference type="GeneTree" id="ENSGT00950000183190"/>
<dbReference type="GO" id="GO:0005813">
    <property type="term" value="C:centrosome"/>
    <property type="evidence" value="ECO:0007669"/>
    <property type="project" value="TreeGrafter"/>
</dbReference>
<dbReference type="GO" id="GO:0090063">
    <property type="term" value="P:positive regulation of microtubule nucleation"/>
    <property type="evidence" value="ECO:0007669"/>
    <property type="project" value="TreeGrafter"/>
</dbReference>
<feature type="compositionally biased region" description="Basic and acidic residues" evidence="2">
    <location>
        <begin position="96"/>
        <end position="108"/>
    </location>
</feature>
<evidence type="ECO:0000313" key="4">
    <source>
        <dbReference type="Proteomes" id="UP000694402"/>
    </source>
</evidence>
<feature type="compositionally biased region" description="Polar residues" evidence="2">
    <location>
        <begin position="73"/>
        <end position="87"/>
    </location>
</feature>
<reference evidence="3" key="1">
    <citation type="submission" date="2025-08" db="UniProtKB">
        <authorList>
            <consortium name="Ensembl"/>
        </authorList>
    </citation>
    <scope>IDENTIFICATION</scope>
</reference>
<accession>A0A8C8GUJ7</accession>
<feature type="coiled-coil region" evidence="1">
    <location>
        <begin position="492"/>
        <end position="523"/>
    </location>
</feature>
<keyword evidence="1" id="KW-0175">Coiled coil</keyword>
<name>A0A8C8GUJ7_ONCTS</name>
<dbReference type="GO" id="GO:0005794">
    <property type="term" value="C:Golgi apparatus"/>
    <property type="evidence" value="ECO:0007669"/>
    <property type="project" value="TreeGrafter"/>
</dbReference>